<dbReference type="OrthoDB" id="1679795at2"/>
<comment type="similarity">
    <text evidence="1">Belongs to the asp23 family.</text>
</comment>
<name>A0A6N7IPZ5_9FIRM</name>
<reference evidence="3 4" key="1">
    <citation type="submission" date="2019-10" db="EMBL/GenBank/DDBJ databases">
        <title>Comparative genomics of sulfur disproportionating microorganisms.</title>
        <authorList>
            <person name="Ward L.M."/>
            <person name="Bertran E."/>
            <person name="Johnston D."/>
        </authorList>
    </citation>
    <scope>NUCLEOTIDE SEQUENCE [LARGE SCALE GENOMIC DNA]</scope>
    <source>
        <strain evidence="3 4">DSM 14055</strain>
    </source>
</reference>
<accession>A0A6N7IPZ5</accession>
<keyword evidence="2" id="KW-0812">Transmembrane</keyword>
<dbReference type="NCBIfam" id="NF033218">
    <property type="entry name" value="anchor_AmaP"/>
    <property type="match status" value="1"/>
</dbReference>
<proteinExistence type="inferred from homology"/>
<dbReference type="EMBL" id="WHYR01000016">
    <property type="protein sequence ID" value="MQL52102.1"/>
    <property type="molecule type" value="Genomic_DNA"/>
</dbReference>
<evidence type="ECO:0000313" key="4">
    <source>
        <dbReference type="Proteomes" id="UP000441717"/>
    </source>
</evidence>
<dbReference type="AlphaFoldDB" id="A0A6N7IPZ5"/>
<keyword evidence="4" id="KW-1185">Reference proteome</keyword>
<gene>
    <name evidence="3" type="primary">amaP</name>
    <name evidence="3" type="ORF">GFC01_07425</name>
</gene>
<dbReference type="RefSeq" id="WP_152946027.1">
    <property type="nucleotide sequence ID" value="NZ_WHYR01000016.1"/>
</dbReference>
<evidence type="ECO:0000256" key="1">
    <source>
        <dbReference type="ARBA" id="ARBA00005721"/>
    </source>
</evidence>
<comment type="caution">
    <text evidence="3">The sequence shown here is derived from an EMBL/GenBank/DDBJ whole genome shotgun (WGS) entry which is preliminary data.</text>
</comment>
<dbReference type="Pfam" id="PF03780">
    <property type="entry name" value="Asp23"/>
    <property type="match status" value="1"/>
</dbReference>
<keyword evidence="2" id="KW-0472">Membrane</keyword>
<organism evidence="3 4">
    <name type="scientific">Desulfofundulus thermobenzoicus</name>
    <dbReference type="NCBI Taxonomy" id="29376"/>
    <lineage>
        <taxon>Bacteria</taxon>
        <taxon>Bacillati</taxon>
        <taxon>Bacillota</taxon>
        <taxon>Clostridia</taxon>
        <taxon>Eubacteriales</taxon>
        <taxon>Peptococcaceae</taxon>
        <taxon>Desulfofundulus</taxon>
    </lineage>
</organism>
<sequence length="176" mass="19201">MGPFDRGLMVVYTLILTITLIFAGGALLGLLPSYRIWDGLNRILEQPFDLAALLLVFILMGARLFWVGIRPGGPRAVVHEAAHGQVRIALVAIQHLVEKVALQLNGVREAAARVYPGKEGIRINVRVAVTPDISIPECCHTLQRQVQERVLAVTGITVQDVAVTVKSISAQKPRVE</sequence>
<evidence type="ECO:0000313" key="3">
    <source>
        <dbReference type="EMBL" id="MQL52102.1"/>
    </source>
</evidence>
<dbReference type="InterPro" id="IPR005531">
    <property type="entry name" value="Asp23"/>
</dbReference>
<keyword evidence="2" id="KW-1133">Transmembrane helix</keyword>
<feature type="transmembrane region" description="Helical" evidence="2">
    <location>
        <begin position="7"/>
        <end position="30"/>
    </location>
</feature>
<dbReference type="Proteomes" id="UP000441717">
    <property type="component" value="Unassembled WGS sequence"/>
</dbReference>
<protein>
    <submittedName>
        <fullName evidence="3">Alkaline shock response membrane anchor protein AmaP</fullName>
    </submittedName>
</protein>
<evidence type="ECO:0000256" key="2">
    <source>
        <dbReference type="SAM" id="Phobius"/>
    </source>
</evidence>
<feature type="transmembrane region" description="Helical" evidence="2">
    <location>
        <begin position="50"/>
        <end position="69"/>
    </location>
</feature>